<evidence type="ECO:0000313" key="3">
    <source>
        <dbReference type="Proteomes" id="UP001215598"/>
    </source>
</evidence>
<evidence type="ECO:0000256" key="1">
    <source>
        <dbReference type="SAM" id="MobiDB-lite"/>
    </source>
</evidence>
<keyword evidence="3" id="KW-1185">Reference proteome</keyword>
<comment type="caution">
    <text evidence="2">The sequence shown here is derived from an EMBL/GenBank/DDBJ whole genome shotgun (WGS) entry which is preliminary data.</text>
</comment>
<dbReference type="EMBL" id="JARKIB010000323">
    <property type="protein sequence ID" value="KAJ7714540.1"/>
    <property type="molecule type" value="Genomic_DNA"/>
</dbReference>
<feature type="region of interest" description="Disordered" evidence="1">
    <location>
        <begin position="432"/>
        <end position="467"/>
    </location>
</feature>
<reference evidence="2" key="1">
    <citation type="submission" date="2023-03" db="EMBL/GenBank/DDBJ databases">
        <title>Massive genome expansion in bonnet fungi (Mycena s.s.) driven by repeated elements and novel gene families across ecological guilds.</title>
        <authorList>
            <consortium name="Lawrence Berkeley National Laboratory"/>
            <person name="Harder C.B."/>
            <person name="Miyauchi S."/>
            <person name="Viragh M."/>
            <person name="Kuo A."/>
            <person name="Thoen E."/>
            <person name="Andreopoulos B."/>
            <person name="Lu D."/>
            <person name="Skrede I."/>
            <person name="Drula E."/>
            <person name="Henrissat B."/>
            <person name="Morin E."/>
            <person name="Kohler A."/>
            <person name="Barry K."/>
            <person name="LaButti K."/>
            <person name="Morin E."/>
            <person name="Salamov A."/>
            <person name="Lipzen A."/>
            <person name="Mereny Z."/>
            <person name="Hegedus B."/>
            <person name="Baldrian P."/>
            <person name="Stursova M."/>
            <person name="Weitz H."/>
            <person name="Taylor A."/>
            <person name="Grigoriev I.V."/>
            <person name="Nagy L.G."/>
            <person name="Martin F."/>
            <person name="Kauserud H."/>
        </authorList>
    </citation>
    <scope>NUCLEOTIDE SEQUENCE</scope>
    <source>
        <strain evidence="2">CBHHK182m</strain>
    </source>
</reference>
<protein>
    <submittedName>
        <fullName evidence="2">Uncharacterized protein</fullName>
    </submittedName>
</protein>
<gene>
    <name evidence="2" type="ORF">B0H16DRAFT_1807794</name>
</gene>
<dbReference type="AlphaFoldDB" id="A0AAD7H7T7"/>
<organism evidence="2 3">
    <name type="scientific">Mycena metata</name>
    <dbReference type="NCBI Taxonomy" id="1033252"/>
    <lineage>
        <taxon>Eukaryota</taxon>
        <taxon>Fungi</taxon>
        <taxon>Dikarya</taxon>
        <taxon>Basidiomycota</taxon>
        <taxon>Agaricomycotina</taxon>
        <taxon>Agaricomycetes</taxon>
        <taxon>Agaricomycetidae</taxon>
        <taxon>Agaricales</taxon>
        <taxon>Marasmiineae</taxon>
        <taxon>Mycenaceae</taxon>
        <taxon>Mycena</taxon>
    </lineage>
</organism>
<evidence type="ECO:0000313" key="2">
    <source>
        <dbReference type="EMBL" id="KAJ7714540.1"/>
    </source>
</evidence>
<dbReference type="Proteomes" id="UP001215598">
    <property type="component" value="Unassembled WGS sequence"/>
</dbReference>
<proteinExistence type="predicted"/>
<name>A0AAD7H7T7_9AGAR</name>
<sequence length="499" mass="55548">MYYISDDARKYMGAPRGREDSRKDVECPNAKHRAGVNVRIYPNSVALPGEPAIPLCVYDKAVPRVKSLVPDLPHTHPTEDVRRTEGCGGIVGRRAESRGNNEIAFSCKLHPKFSHAARGAGEARRMQGLNVPQRNNRRLNVDQRDEDRVEGLGDGKESDGKYARLQTVCKLARWAAVLDGPAIRTTQGRRPTEPDGCTVALDAGTKTRGRVGVDLFAARAVWFRYQGHRGGGRGIGRRSVRFLLCPLYPPSVYTQPLHPSQVQQVLHRWAERAAKWHERGWSGWGGQAVVVGQNNAAQQCPQMGGRFHGQLVPVQCRQTFVRRVKLRGTARDVSFSEDERNPTGCPRRDAIGVRALGRITEASGISAMLREPSRMAENSQEYMGTHKNLMEHLLMTQNDWGATVTDNGPPVALRLFRYVTLVKKQRDEARTRAQCKRKNNQELANPTAPERYTQKAVASGSNGNGNGERRCLKKRQRECNGPWAVAPLHIGTVLREAKA</sequence>
<accession>A0AAD7H7T7</accession>